<evidence type="ECO:0000256" key="1">
    <source>
        <dbReference type="SAM" id="MobiDB-lite"/>
    </source>
</evidence>
<dbReference type="STRING" id="300112.A0A4S2KTS3"/>
<organism evidence="2 3">
    <name type="scientific">Temnothorax longispinosus</name>
    <dbReference type="NCBI Taxonomy" id="300112"/>
    <lineage>
        <taxon>Eukaryota</taxon>
        <taxon>Metazoa</taxon>
        <taxon>Ecdysozoa</taxon>
        <taxon>Arthropoda</taxon>
        <taxon>Hexapoda</taxon>
        <taxon>Insecta</taxon>
        <taxon>Pterygota</taxon>
        <taxon>Neoptera</taxon>
        <taxon>Endopterygota</taxon>
        <taxon>Hymenoptera</taxon>
        <taxon>Apocrita</taxon>
        <taxon>Aculeata</taxon>
        <taxon>Formicoidea</taxon>
        <taxon>Formicidae</taxon>
        <taxon>Myrmicinae</taxon>
        <taxon>Temnothorax</taxon>
    </lineage>
</organism>
<feature type="compositionally biased region" description="Basic residues" evidence="1">
    <location>
        <begin position="50"/>
        <end position="59"/>
    </location>
</feature>
<accession>A0A4S2KTS3</accession>
<proteinExistence type="predicted"/>
<evidence type="ECO:0000313" key="3">
    <source>
        <dbReference type="Proteomes" id="UP000310200"/>
    </source>
</evidence>
<sequence length="189" mass="21890">MEKPESTWSKCSIRKIYGTYLSYDVARKKLKQAEEESDLTSNTEKDESRKRSRKNRAKKDRNSSMSSNDTDLSDDSVILDSMPKAPKFSKKVTHWKKTENAQKSFDDRSYDDKRQSTKTMKNTASNNHYNVEKKDFHPLSVVSFGYIRPGGSRNYQTEEEDDPVYIESNERDYEDNDVLLSPSLTSNKG</sequence>
<name>A0A4S2KTS3_9HYME</name>
<protein>
    <submittedName>
        <fullName evidence="2">Uncharacterized protein</fullName>
    </submittedName>
</protein>
<reference evidence="2 3" key="1">
    <citation type="journal article" date="2019" name="Philos. Trans. R. Soc. Lond., B, Biol. Sci.">
        <title>Ant behaviour and brain gene expression of defending hosts depend on the ecological success of the intruding social parasite.</title>
        <authorList>
            <person name="Kaur R."/>
            <person name="Stoldt M."/>
            <person name="Jongepier E."/>
            <person name="Feldmeyer B."/>
            <person name="Menzel F."/>
            <person name="Bornberg-Bauer E."/>
            <person name="Foitzik S."/>
        </authorList>
    </citation>
    <scope>NUCLEOTIDE SEQUENCE [LARGE SCALE GENOMIC DNA]</scope>
    <source>
        <tissue evidence="2">Whole body</tissue>
    </source>
</reference>
<feature type="compositionally biased region" description="Basic and acidic residues" evidence="1">
    <location>
        <begin position="96"/>
        <end position="115"/>
    </location>
</feature>
<feature type="region of interest" description="Disordered" evidence="1">
    <location>
        <begin position="31"/>
        <end position="132"/>
    </location>
</feature>
<evidence type="ECO:0000313" key="2">
    <source>
        <dbReference type="EMBL" id="TGZ51529.1"/>
    </source>
</evidence>
<dbReference type="AlphaFoldDB" id="A0A4S2KTS3"/>
<feature type="region of interest" description="Disordered" evidence="1">
    <location>
        <begin position="147"/>
        <end position="189"/>
    </location>
</feature>
<gene>
    <name evidence="2" type="ORF">DBV15_09095</name>
</gene>
<keyword evidence="3" id="KW-1185">Reference proteome</keyword>
<comment type="caution">
    <text evidence="2">The sequence shown here is derived from an EMBL/GenBank/DDBJ whole genome shotgun (WGS) entry which is preliminary data.</text>
</comment>
<feature type="compositionally biased region" description="Polar residues" evidence="1">
    <location>
        <begin position="117"/>
        <end position="129"/>
    </location>
</feature>
<dbReference type="Proteomes" id="UP000310200">
    <property type="component" value="Unassembled WGS sequence"/>
</dbReference>
<dbReference type="EMBL" id="QBLH01001626">
    <property type="protein sequence ID" value="TGZ51529.1"/>
    <property type="molecule type" value="Genomic_DNA"/>
</dbReference>